<feature type="non-terminal residue" evidence="1">
    <location>
        <position position="252"/>
    </location>
</feature>
<comment type="caution">
    <text evidence="1">The sequence shown here is derived from an EMBL/GenBank/DDBJ whole genome shotgun (WGS) entry which is preliminary data.</text>
</comment>
<gene>
    <name evidence="1" type="ORF">S01H1_62940</name>
</gene>
<accession>X0X4J7</accession>
<protein>
    <submittedName>
        <fullName evidence="1">Uncharacterized protein</fullName>
    </submittedName>
</protein>
<name>X0X4J7_9ZZZZ</name>
<reference evidence="1" key="1">
    <citation type="journal article" date="2014" name="Front. Microbiol.">
        <title>High frequency of phylogenetically diverse reductive dehalogenase-homologous genes in deep subseafloor sedimentary metagenomes.</title>
        <authorList>
            <person name="Kawai M."/>
            <person name="Futagami T."/>
            <person name="Toyoda A."/>
            <person name="Takaki Y."/>
            <person name="Nishi S."/>
            <person name="Hori S."/>
            <person name="Arai W."/>
            <person name="Tsubouchi T."/>
            <person name="Morono Y."/>
            <person name="Uchiyama I."/>
            <person name="Ito T."/>
            <person name="Fujiyama A."/>
            <person name="Inagaki F."/>
            <person name="Takami H."/>
        </authorList>
    </citation>
    <scope>NUCLEOTIDE SEQUENCE</scope>
    <source>
        <strain evidence="1">Expedition CK06-06</strain>
    </source>
</reference>
<dbReference type="EMBL" id="BARS01041375">
    <property type="protein sequence ID" value="GAG31553.1"/>
    <property type="molecule type" value="Genomic_DNA"/>
</dbReference>
<proteinExistence type="predicted"/>
<sequence length="252" mass="28800">SPISFNETELYLEVYVNEPAECKWSRTDTSFDNMEHSMSCSTNLWEMNNRNVYTCTTTLTGIEDRKTNSYYFRCKDQPNEVEGNRNVNTQSYLYNIVGTQPLNILEVGPNETIRGSTDTIHIDLSVKTDNGYKNGEAICYYSETGNEEDYIEFLETGGNEHSQRQDLVTGSYTYYFKCVDLGGNAAYDSTEFNVETDRQGPVAVRVYKEGGELKIITNEEAECSYSNKDCNFEIDEGIQMSTYDNEAHTSEW</sequence>
<organism evidence="1">
    <name type="scientific">marine sediment metagenome</name>
    <dbReference type="NCBI Taxonomy" id="412755"/>
    <lineage>
        <taxon>unclassified sequences</taxon>
        <taxon>metagenomes</taxon>
        <taxon>ecological metagenomes</taxon>
    </lineage>
</organism>
<feature type="non-terminal residue" evidence="1">
    <location>
        <position position="1"/>
    </location>
</feature>
<dbReference type="AlphaFoldDB" id="X0X4J7"/>
<evidence type="ECO:0000313" key="1">
    <source>
        <dbReference type="EMBL" id="GAG31553.1"/>
    </source>
</evidence>